<comment type="caution">
    <text evidence="2">The sequence shown here is derived from an EMBL/GenBank/DDBJ whole genome shotgun (WGS) entry which is preliminary data.</text>
</comment>
<evidence type="ECO:0000313" key="3">
    <source>
        <dbReference type="Proteomes" id="UP000289238"/>
    </source>
</evidence>
<protein>
    <recommendedName>
        <fullName evidence="4">C1q domain-containing protein</fullName>
    </recommendedName>
</protein>
<evidence type="ECO:0008006" key="4">
    <source>
        <dbReference type="Google" id="ProtNLM"/>
    </source>
</evidence>
<dbReference type="AlphaFoldDB" id="A0A4Q0PCS2"/>
<sequence length="240" mass="25772">MFKQSFLTIALLSITTVFSQNTTNNIGVGINTTDIAPGSALQIESTTGGMVQPRMTTAQMEAIPTPLDGALVFNTTENNWFIFKNSSWRTFVKPETPSVVLNKGETSNGVKIRTDNLPTAFPLNKQNIISEANGIFELTDKAGEIKVLRSGTYILSAGFSTTGLPTGNHNYKIEALLNNSNAVIITNGAVSLPSSDYWGTSGNNVLLLQANDVLIVNYYLKGPVASSRTAAFFNIGLSKL</sequence>
<proteinExistence type="predicted"/>
<evidence type="ECO:0000313" key="2">
    <source>
        <dbReference type="EMBL" id="RXG24461.1"/>
    </source>
</evidence>
<dbReference type="RefSeq" id="WP_128756200.1">
    <property type="nucleotide sequence ID" value="NZ_QOVM01000001.1"/>
</dbReference>
<dbReference type="OrthoDB" id="1145223at2"/>
<organism evidence="2 3">
    <name type="scientific">Leeuwenhoekiella aequorea</name>
    <dbReference type="NCBI Taxonomy" id="283736"/>
    <lineage>
        <taxon>Bacteria</taxon>
        <taxon>Pseudomonadati</taxon>
        <taxon>Bacteroidota</taxon>
        <taxon>Flavobacteriia</taxon>
        <taxon>Flavobacteriales</taxon>
        <taxon>Flavobacteriaceae</taxon>
        <taxon>Leeuwenhoekiella</taxon>
    </lineage>
</organism>
<name>A0A4Q0PCS2_9FLAO</name>
<gene>
    <name evidence="2" type="ORF">DSM00_249</name>
</gene>
<dbReference type="Proteomes" id="UP000289238">
    <property type="component" value="Unassembled WGS sequence"/>
</dbReference>
<keyword evidence="3" id="KW-1185">Reference proteome</keyword>
<feature type="chain" id="PRO_5020231902" description="C1q domain-containing protein" evidence="1">
    <location>
        <begin position="20"/>
        <end position="240"/>
    </location>
</feature>
<feature type="signal peptide" evidence="1">
    <location>
        <begin position="1"/>
        <end position="19"/>
    </location>
</feature>
<keyword evidence="1" id="KW-0732">Signal</keyword>
<accession>A0A4Q0PCS2</accession>
<evidence type="ECO:0000256" key="1">
    <source>
        <dbReference type="SAM" id="SignalP"/>
    </source>
</evidence>
<reference evidence="2 3" key="1">
    <citation type="submission" date="2018-07" db="EMBL/GenBank/DDBJ databases">
        <title>Leeuwenhoekiella genomics.</title>
        <authorList>
            <person name="Tahon G."/>
            <person name="Willems A."/>
        </authorList>
    </citation>
    <scope>NUCLEOTIDE SEQUENCE [LARGE SCALE GENOMIC DNA]</scope>
    <source>
        <strain evidence="2 3">LMG 22550</strain>
    </source>
</reference>
<dbReference type="EMBL" id="QOVM01000001">
    <property type="protein sequence ID" value="RXG24461.1"/>
    <property type="molecule type" value="Genomic_DNA"/>
</dbReference>